<accession>A0A1G2B3T2</accession>
<protein>
    <submittedName>
        <fullName evidence="1">Uncharacterized protein</fullName>
    </submittedName>
</protein>
<dbReference type="Proteomes" id="UP000179164">
    <property type="component" value="Unassembled WGS sequence"/>
</dbReference>
<dbReference type="EMBL" id="MHKE01000013">
    <property type="protein sequence ID" value="OGY83655.1"/>
    <property type="molecule type" value="Genomic_DNA"/>
</dbReference>
<gene>
    <name evidence="1" type="ORF">A2898_05740</name>
</gene>
<comment type="caution">
    <text evidence="1">The sequence shown here is derived from an EMBL/GenBank/DDBJ whole genome shotgun (WGS) entry which is preliminary data.</text>
</comment>
<reference evidence="1 2" key="1">
    <citation type="journal article" date="2016" name="Nat. Commun.">
        <title>Thousands of microbial genomes shed light on interconnected biogeochemical processes in an aquifer system.</title>
        <authorList>
            <person name="Anantharaman K."/>
            <person name="Brown C.T."/>
            <person name="Hug L.A."/>
            <person name="Sharon I."/>
            <person name="Castelle C.J."/>
            <person name="Probst A.J."/>
            <person name="Thomas B.C."/>
            <person name="Singh A."/>
            <person name="Wilkins M.J."/>
            <person name="Karaoz U."/>
            <person name="Brodie E.L."/>
            <person name="Williams K.H."/>
            <person name="Hubbard S.S."/>
            <person name="Banfield J.F."/>
        </authorList>
    </citation>
    <scope>NUCLEOTIDE SEQUENCE [LARGE SCALE GENOMIC DNA]</scope>
</reference>
<name>A0A1G2B3T2_9BACT</name>
<dbReference type="AlphaFoldDB" id="A0A1G2B3T2"/>
<sequence>MSSKSVLRFSCSTDRFREAVRTECGVEPLLRTTSEARGAFVTLAVSKLLFDGVHYELERGWHVRESTITIALSWTCLCKPERMKALLTLLKDSPSGNDQEFVVG</sequence>
<evidence type="ECO:0000313" key="1">
    <source>
        <dbReference type="EMBL" id="OGY83655.1"/>
    </source>
</evidence>
<proteinExistence type="predicted"/>
<evidence type="ECO:0000313" key="2">
    <source>
        <dbReference type="Proteomes" id="UP000179164"/>
    </source>
</evidence>
<organism evidence="1 2">
    <name type="scientific">Candidatus Kerfeldbacteria bacterium RIFCSPLOWO2_01_FULL_48_11</name>
    <dbReference type="NCBI Taxonomy" id="1798543"/>
    <lineage>
        <taxon>Bacteria</taxon>
        <taxon>Candidatus Kerfeldiibacteriota</taxon>
    </lineage>
</organism>